<evidence type="ECO:0008006" key="3">
    <source>
        <dbReference type="Google" id="ProtNLM"/>
    </source>
</evidence>
<evidence type="ECO:0000313" key="1">
    <source>
        <dbReference type="EMBL" id="RRJ88213.1"/>
    </source>
</evidence>
<dbReference type="OrthoDB" id="9182871at2"/>
<dbReference type="InterPro" id="IPR032710">
    <property type="entry name" value="NTF2-like_dom_sf"/>
</dbReference>
<name>A0A3P3W6A0_9MICO</name>
<comment type="caution">
    <text evidence="1">The sequence shown here is derived from an EMBL/GenBank/DDBJ whole genome shotgun (WGS) entry which is preliminary data.</text>
</comment>
<sequence length="144" mass="15497">MTTNPAEAAALRIQDAINSGDLSGLADCVTADFVDHGARASIPPGPEGYRRALTFVTQVLGITYTLDDLITTPDRIVIRATGHGVGVAEVHGPAAAGREYSMPSIHIYRTEDDRLAEHWAVRDEVAVLQQLGLMPERRPPGARE</sequence>
<dbReference type="GO" id="GO:0030638">
    <property type="term" value="P:polyketide metabolic process"/>
    <property type="evidence" value="ECO:0007669"/>
    <property type="project" value="InterPro"/>
</dbReference>
<reference evidence="1 2" key="1">
    <citation type="submission" date="2018-11" db="EMBL/GenBank/DDBJ databases">
        <title>YIM 102482-1 draft genome.</title>
        <authorList>
            <person name="Li G."/>
            <person name="Jiang Y."/>
        </authorList>
    </citation>
    <scope>NUCLEOTIDE SEQUENCE [LARGE SCALE GENOMIC DNA]</scope>
    <source>
        <strain evidence="1 2">YIM 102482-1</strain>
    </source>
</reference>
<organism evidence="1 2">
    <name type="scientific">Gulosibacter macacae</name>
    <dbReference type="NCBI Taxonomy" id="2488791"/>
    <lineage>
        <taxon>Bacteria</taxon>
        <taxon>Bacillati</taxon>
        <taxon>Actinomycetota</taxon>
        <taxon>Actinomycetes</taxon>
        <taxon>Micrococcales</taxon>
        <taxon>Microbacteriaceae</taxon>
        <taxon>Gulosibacter</taxon>
    </lineage>
</organism>
<dbReference type="SUPFAM" id="SSF54427">
    <property type="entry name" value="NTF2-like"/>
    <property type="match status" value="1"/>
</dbReference>
<dbReference type="AlphaFoldDB" id="A0A3P3W6A0"/>
<dbReference type="Proteomes" id="UP000274391">
    <property type="component" value="Unassembled WGS sequence"/>
</dbReference>
<dbReference type="PANTHER" id="PTHR38436">
    <property type="entry name" value="POLYKETIDE CYCLASE SNOAL-LIKE DOMAIN"/>
    <property type="match status" value="1"/>
</dbReference>
<keyword evidence="2" id="KW-1185">Reference proteome</keyword>
<dbReference type="EMBL" id="RQVS01000002">
    <property type="protein sequence ID" value="RRJ88213.1"/>
    <property type="molecule type" value="Genomic_DNA"/>
</dbReference>
<dbReference type="RefSeq" id="WP_124969275.1">
    <property type="nucleotide sequence ID" value="NZ_RQVS01000002.1"/>
</dbReference>
<dbReference type="Pfam" id="PF07366">
    <property type="entry name" value="SnoaL"/>
    <property type="match status" value="1"/>
</dbReference>
<accession>A0A3P3W6A0</accession>
<evidence type="ECO:0000313" key="2">
    <source>
        <dbReference type="Proteomes" id="UP000274391"/>
    </source>
</evidence>
<proteinExistence type="predicted"/>
<dbReference type="PANTHER" id="PTHR38436:SF1">
    <property type="entry name" value="ESTER CYCLASE"/>
    <property type="match status" value="1"/>
</dbReference>
<dbReference type="Gene3D" id="3.10.450.50">
    <property type="match status" value="1"/>
</dbReference>
<dbReference type="InterPro" id="IPR009959">
    <property type="entry name" value="Cyclase_SnoaL-like"/>
</dbReference>
<protein>
    <recommendedName>
        <fullName evidence="3">Ester cyclase</fullName>
    </recommendedName>
</protein>
<gene>
    <name evidence="1" type="ORF">EG850_01850</name>
</gene>